<evidence type="ECO:0000256" key="1">
    <source>
        <dbReference type="ARBA" id="ARBA00023027"/>
    </source>
</evidence>
<dbReference type="EMBL" id="BAABGP010000016">
    <property type="protein sequence ID" value="GAA4486983.1"/>
    <property type="molecule type" value="Genomic_DNA"/>
</dbReference>
<organism evidence="4 5">
    <name type="scientific">Microbacterium panaciterrae</name>
    <dbReference type="NCBI Taxonomy" id="985759"/>
    <lineage>
        <taxon>Bacteria</taxon>
        <taxon>Bacillati</taxon>
        <taxon>Actinomycetota</taxon>
        <taxon>Actinomycetes</taxon>
        <taxon>Micrococcales</taxon>
        <taxon>Microbacteriaceae</taxon>
        <taxon>Microbacterium</taxon>
    </lineage>
</organism>
<dbReference type="InterPro" id="IPR026590">
    <property type="entry name" value="Ssirtuin_cat_dom"/>
</dbReference>
<gene>
    <name evidence="4" type="ORF">GCM10023171_24010</name>
</gene>
<dbReference type="Proteomes" id="UP001500731">
    <property type="component" value="Unassembled WGS sequence"/>
</dbReference>
<evidence type="ECO:0000256" key="2">
    <source>
        <dbReference type="PROSITE-ProRule" id="PRU00236"/>
    </source>
</evidence>
<keyword evidence="1" id="KW-0520">NAD</keyword>
<evidence type="ECO:0000259" key="3">
    <source>
        <dbReference type="PROSITE" id="PS50305"/>
    </source>
</evidence>
<comment type="caution">
    <text evidence="2">Lacks conserved residue(s) required for the propagation of feature annotation.</text>
</comment>
<evidence type="ECO:0000313" key="4">
    <source>
        <dbReference type="EMBL" id="GAA4486983.1"/>
    </source>
</evidence>
<feature type="domain" description="Deacetylase sirtuin-type" evidence="3">
    <location>
        <begin position="11"/>
        <end position="290"/>
    </location>
</feature>
<feature type="binding site" evidence="2">
    <location>
        <position position="184"/>
    </location>
    <ligand>
        <name>Zn(2+)</name>
        <dbReference type="ChEBI" id="CHEBI:29105"/>
    </ligand>
</feature>
<protein>
    <recommendedName>
        <fullName evidence="3">Deacetylase sirtuin-type domain-containing protein</fullName>
    </recommendedName>
</protein>
<dbReference type="InterPro" id="IPR029035">
    <property type="entry name" value="DHS-like_NAD/FAD-binding_dom"/>
</dbReference>
<keyword evidence="2" id="KW-0479">Metal-binding</keyword>
<accession>A0ABP8PGL9</accession>
<keyword evidence="2" id="KW-0862">Zinc</keyword>
<proteinExistence type="predicted"/>
<dbReference type="RefSeq" id="WP_345187257.1">
    <property type="nucleotide sequence ID" value="NZ_BAABGP010000016.1"/>
</dbReference>
<feature type="binding site" evidence="2">
    <location>
        <position position="151"/>
    </location>
    <ligand>
        <name>Zn(2+)</name>
        <dbReference type="ChEBI" id="CHEBI:29105"/>
    </ligand>
</feature>
<sequence>MSHPHQQLPPLVGGHGTIQDAFDWVDAADRVLIGAGAGLSAAAGYDYGDTERFKELFPALHRAGFHARYELVGYPLPPRHQWGFWAVHVNDIRLGDQPDSVYQDLRNLVGDRDHFVMSSNVDALFTRNGFDAARVYTPQGDYALYQCLTPCTRQVWDARGILRHALDDYDPRTGATSEKAVPVCPNCGGAVTLNVFAGSWYINDHFQPQLHALNDWLHNAAHEGGNTVVIEIGAGFNTPGVIRWPIERITTHLHESRLIRVNTNHPGVPPAIAPRAASITSNAMDFVRRTSAWG</sequence>
<dbReference type="Gene3D" id="3.40.50.1220">
    <property type="entry name" value="TPP-binding domain"/>
    <property type="match status" value="1"/>
</dbReference>
<dbReference type="SUPFAM" id="SSF52467">
    <property type="entry name" value="DHS-like NAD/FAD-binding domain"/>
    <property type="match status" value="1"/>
</dbReference>
<keyword evidence="5" id="KW-1185">Reference proteome</keyword>
<reference evidence="5" key="1">
    <citation type="journal article" date="2019" name="Int. J. Syst. Evol. Microbiol.">
        <title>The Global Catalogue of Microorganisms (GCM) 10K type strain sequencing project: providing services to taxonomists for standard genome sequencing and annotation.</title>
        <authorList>
            <consortium name="The Broad Institute Genomics Platform"/>
            <consortium name="The Broad Institute Genome Sequencing Center for Infectious Disease"/>
            <person name="Wu L."/>
            <person name="Ma J."/>
        </authorList>
    </citation>
    <scope>NUCLEOTIDE SEQUENCE [LARGE SCALE GENOMIC DNA]</scope>
    <source>
        <strain evidence="5">JCM 17839</strain>
    </source>
</reference>
<name>A0ABP8PGL9_9MICO</name>
<dbReference type="PROSITE" id="PS50305">
    <property type="entry name" value="SIRTUIN"/>
    <property type="match status" value="1"/>
</dbReference>
<evidence type="ECO:0000313" key="5">
    <source>
        <dbReference type="Proteomes" id="UP001500731"/>
    </source>
</evidence>
<comment type="caution">
    <text evidence="4">The sequence shown here is derived from an EMBL/GenBank/DDBJ whole genome shotgun (WGS) entry which is preliminary data.</text>
</comment>
<feature type="binding site" evidence="2">
    <location>
        <position position="187"/>
    </location>
    <ligand>
        <name>Zn(2+)</name>
        <dbReference type="ChEBI" id="CHEBI:29105"/>
    </ligand>
</feature>
<feature type="binding site" evidence="2">
    <location>
        <position position="147"/>
    </location>
    <ligand>
        <name>Zn(2+)</name>
        <dbReference type="ChEBI" id="CHEBI:29105"/>
    </ligand>
</feature>